<dbReference type="SUPFAM" id="SSF51556">
    <property type="entry name" value="Metallo-dependent hydrolases"/>
    <property type="match status" value="1"/>
</dbReference>
<dbReference type="PIRSF" id="PIRSF016839">
    <property type="entry name" value="PhP"/>
    <property type="match status" value="1"/>
</dbReference>
<evidence type="ECO:0000256" key="3">
    <source>
        <dbReference type="PIRSR" id="PIRSR601559-50"/>
    </source>
</evidence>
<dbReference type="InterPro" id="IPR032466">
    <property type="entry name" value="Metal_Hydrolase"/>
</dbReference>
<keyword evidence="2" id="KW-0378">Hydrolase</keyword>
<dbReference type="STRING" id="1195236.CTER_1601"/>
<dbReference type="InterPro" id="IPR001559">
    <property type="entry name" value="Phosphotriesterase"/>
</dbReference>
<accession>S0FQ41</accession>
<feature type="binding site" evidence="4">
    <location>
        <position position="264"/>
    </location>
    <ligand>
        <name>Zn(2+)</name>
        <dbReference type="ChEBI" id="CHEBI:29105"/>
        <label>1</label>
    </ligand>
</feature>
<evidence type="ECO:0000256" key="4">
    <source>
        <dbReference type="PIRSR" id="PIRSR601559-51"/>
    </source>
</evidence>
<sequence length="317" mass="35246">MIQTVSGSINRHELGYCQCHEHLFIRRGKSYDINRALYMDDLDKSTRELLLYKESGGRGIVDAQPVGCGRMADYLLRASQASGVNIIASTGFHKLVFYEADHWIYKISQNQLTQLFLDEIQIGMFADGDSGEPLLRTDAKAGIIKTAAEGNGVDDKHKKLFSSAAEASLLTGAPVMCHMENRNDALSVVRFLTDLKVPASGIILCHLDRAFYDPSFHIEMVQAGVFLEYDTIGRPKYHSDEKEIELLLKLIGTGYASHILIGLDTTNQRLSSYGGMIGLDYILNDFIFKMLNAGISRQEINKLTCENPAKALSMRVA</sequence>
<dbReference type="eggNOG" id="COG1735">
    <property type="taxonomic scope" value="Bacteria"/>
</dbReference>
<dbReference type="PANTHER" id="PTHR10819:SF3">
    <property type="entry name" value="PHOSPHOTRIESTERASE-RELATED PROTEIN"/>
    <property type="match status" value="1"/>
</dbReference>
<evidence type="ECO:0000313" key="6">
    <source>
        <dbReference type="EMBL" id="EMS72466.1"/>
    </source>
</evidence>
<dbReference type="PROSITE" id="PS51347">
    <property type="entry name" value="PHOSPHOTRIESTERASE_2"/>
    <property type="match status" value="1"/>
</dbReference>
<feature type="binding site" evidence="4">
    <location>
        <position position="20"/>
    </location>
    <ligand>
        <name>Zn(2+)</name>
        <dbReference type="ChEBI" id="CHEBI:29105"/>
        <label>1</label>
    </ligand>
</feature>
<evidence type="ECO:0000313" key="7">
    <source>
        <dbReference type="Proteomes" id="UP000014155"/>
    </source>
</evidence>
<dbReference type="PATRIC" id="fig|1195236.3.peg.1927"/>
<dbReference type="AlphaFoldDB" id="S0FQ41"/>
<comment type="similarity">
    <text evidence="5">Belongs to the metallo-dependent hydrolases superfamily. Phosphotriesterase family.</text>
</comment>
<dbReference type="PANTHER" id="PTHR10819">
    <property type="entry name" value="PHOSPHOTRIESTERASE-RELATED"/>
    <property type="match status" value="1"/>
</dbReference>
<dbReference type="EMBL" id="AORV01000027">
    <property type="protein sequence ID" value="EMS72466.1"/>
    <property type="molecule type" value="Genomic_DNA"/>
</dbReference>
<feature type="binding site" evidence="4">
    <location>
        <position position="22"/>
    </location>
    <ligand>
        <name>Zn(2+)</name>
        <dbReference type="ChEBI" id="CHEBI:29105"/>
        <label>1</label>
    </ligand>
</feature>
<gene>
    <name evidence="6" type="ORF">CTER_1601</name>
</gene>
<keyword evidence="1 4" id="KW-0479">Metal-binding</keyword>
<dbReference type="GO" id="GO:0008270">
    <property type="term" value="F:zinc ion binding"/>
    <property type="evidence" value="ECO:0007669"/>
    <property type="project" value="InterPro"/>
</dbReference>
<evidence type="ECO:0000256" key="1">
    <source>
        <dbReference type="ARBA" id="ARBA00022723"/>
    </source>
</evidence>
<feature type="modified residue" description="N6-carboxylysine" evidence="3 5">
    <location>
        <position position="145"/>
    </location>
</feature>
<dbReference type="Pfam" id="PF02126">
    <property type="entry name" value="PTE"/>
    <property type="match status" value="1"/>
</dbReference>
<name>S0FQ41_RUMCE</name>
<feature type="binding site" evidence="4">
    <location>
        <position position="206"/>
    </location>
    <ligand>
        <name>Zn(2+)</name>
        <dbReference type="ChEBI" id="CHEBI:29105"/>
        <label>2</label>
    </ligand>
</feature>
<keyword evidence="7" id="KW-1185">Reference proteome</keyword>
<dbReference type="GO" id="GO:0016787">
    <property type="term" value="F:hydrolase activity"/>
    <property type="evidence" value="ECO:0007669"/>
    <property type="project" value="UniProtKB-KW"/>
</dbReference>
<dbReference type="Proteomes" id="UP000014155">
    <property type="component" value="Unassembled WGS sequence"/>
</dbReference>
<comment type="caution">
    <text evidence="6">The sequence shown here is derived from an EMBL/GenBank/DDBJ whole genome shotgun (WGS) entry which is preliminary data.</text>
</comment>
<evidence type="ECO:0000256" key="2">
    <source>
        <dbReference type="ARBA" id="ARBA00022801"/>
    </source>
</evidence>
<evidence type="ECO:0000256" key="5">
    <source>
        <dbReference type="PROSITE-ProRule" id="PRU00679"/>
    </source>
</evidence>
<comment type="cofactor">
    <cofactor evidence="4">
        <name>a divalent metal cation</name>
        <dbReference type="ChEBI" id="CHEBI:60240"/>
    </cofactor>
    <text evidence="4">Binds 2 divalent metal cations per subunit.</text>
</comment>
<feature type="binding site" description="via carbamate group" evidence="4">
    <location>
        <position position="145"/>
    </location>
    <ligand>
        <name>Zn(2+)</name>
        <dbReference type="ChEBI" id="CHEBI:29105"/>
        <label>2</label>
    </ligand>
</feature>
<feature type="binding site" description="via carbamate group" evidence="4">
    <location>
        <position position="145"/>
    </location>
    <ligand>
        <name>Zn(2+)</name>
        <dbReference type="ChEBI" id="CHEBI:29105"/>
        <label>1</label>
    </ligand>
</feature>
<reference evidence="6 7" key="1">
    <citation type="journal article" date="2013" name="Genome Announc.">
        <title>Draft Genome Sequence of the Cellulolytic, Mesophilic, Anaerobic Bacterium Clostridium termitidis Strain CT1112 (DSM 5398).</title>
        <authorList>
            <person name="Lal S."/>
            <person name="Ramachandran U."/>
            <person name="Zhang X."/>
            <person name="Munir R."/>
            <person name="Sparling R."/>
            <person name="Levin D.B."/>
        </authorList>
    </citation>
    <scope>NUCLEOTIDE SEQUENCE [LARGE SCALE GENOMIC DNA]</scope>
    <source>
        <strain evidence="6 7">CT1112</strain>
    </source>
</reference>
<dbReference type="RefSeq" id="WP_004625183.1">
    <property type="nucleotide sequence ID" value="NZ_AORV01000027.1"/>
</dbReference>
<organism evidence="6 7">
    <name type="scientific">Ruminiclostridium cellobioparum subsp. termitidis CT1112</name>
    <dbReference type="NCBI Taxonomy" id="1195236"/>
    <lineage>
        <taxon>Bacteria</taxon>
        <taxon>Bacillati</taxon>
        <taxon>Bacillota</taxon>
        <taxon>Clostridia</taxon>
        <taxon>Eubacteriales</taxon>
        <taxon>Oscillospiraceae</taxon>
        <taxon>Ruminiclostridium</taxon>
    </lineage>
</organism>
<dbReference type="Gene3D" id="3.20.20.140">
    <property type="entry name" value="Metal-dependent hydrolases"/>
    <property type="match status" value="1"/>
</dbReference>
<protein>
    <submittedName>
        <fullName evidence="6">Phosphotriesterase family protein</fullName>
    </submittedName>
</protein>
<feature type="binding site" evidence="4">
    <location>
        <position position="178"/>
    </location>
    <ligand>
        <name>Zn(2+)</name>
        <dbReference type="ChEBI" id="CHEBI:29105"/>
        <label>2</label>
    </ligand>
</feature>
<proteinExistence type="inferred from homology"/>